<dbReference type="RefSeq" id="WP_012401710.1">
    <property type="nucleotide sequence ID" value="NC_010622.1"/>
</dbReference>
<name>B2JFD6_PARP8</name>
<evidence type="ECO:0000313" key="1">
    <source>
        <dbReference type="EMBL" id="ACC71504.1"/>
    </source>
</evidence>
<dbReference type="HOGENOM" id="CLU_2380690_0_0_4"/>
<accession>B2JFD6</accession>
<protein>
    <submittedName>
        <fullName evidence="1">Uncharacterized protein</fullName>
    </submittedName>
</protein>
<dbReference type="EMBL" id="CP001043">
    <property type="protein sequence ID" value="ACC71504.1"/>
    <property type="molecule type" value="Genomic_DNA"/>
</dbReference>
<proteinExistence type="predicted"/>
<evidence type="ECO:0000313" key="2">
    <source>
        <dbReference type="Proteomes" id="UP000001192"/>
    </source>
</evidence>
<dbReference type="Proteomes" id="UP000001192">
    <property type="component" value="Chromosome 1"/>
</dbReference>
<dbReference type="STRING" id="391038.Bphy_2329"/>
<gene>
    <name evidence="1" type="ordered locus">Bphy_2329</name>
</gene>
<keyword evidence="2" id="KW-1185">Reference proteome</keyword>
<dbReference type="AlphaFoldDB" id="B2JFD6"/>
<sequence length="94" mass="10261">MEHPGTRDVAGKTVMGLSLRSIAFQFLVRQVSFRERGADAAVSGRTAVRALCWRRHFGAAQSMARQLHYFRRTGISGGAVSMPPDSADVPEARS</sequence>
<dbReference type="KEGG" id="bph:Bphy_2329"/>
<organism evidence="1 2">
    <name type="scientific">Paraburkholderia phymatum (strain DSM 17167 / CIP 108236 / LMG 21445 / STM815)</name>
    <name type="common">Burkholderia phymatum</name>
    <dbReference type="NCBI Taxonomy" id="391038"/>
    <lineage>
        <taxon>Bacteria</taxon>
        <taxon>Pseudomonadati</taxon>
        <taxon>Pseudomonadota</taxon>
        <taxon>Betaproteobacteria</taxon>
        <taxon>Burkholderiales</taxon>
        <taxon>Burkholderiaceae</taxon>
        <taxon>Paraburkholderia</taxon>
    </lineage>
</organism>
<reference evidence="2" key="1">
    <citation type="journal article" date="2014" name="Stand. Genomic Sci.">
        <title>Complete genome sequence of Burkholderia phymatum STM815(T), a broad host range and efficient nitrogen-fixing symbiont of Mimosa species.</title>
        <authorList>
            <person name="Moulin L."/>
            <person name="Klonowska A."/>
            <person name="Caroline B."/>
            <person name="Booth K."/>
            <person name="Vriezen J.A."/>
            <person name="Melkonian R."/>
            <person name="James E.K."/>
            <person name="Young J.P."/>
            <person name="Bena G."/>
            <person name="Hauser L."/>
            <person name="Land M."/>
            <person name="Kyrpides N."/>
            <person name="Bruce D."/>
            <person name="Chain P."/>
            <person name="Copeland A."/>
            <person name="Pitluck S."/>
            <person name="Woyke T."/>
            <person name="Lizotte-Waniewski M."/>
            <person name="Bristow J."/>
            <person name="Riley M."/>
        </authorList>
    </citation>
    <scope>NUCLEOTIDE SEQUENCE [LARGE SCALE GENOMIC DNA]</scope>
    <source>
        <strain evidence="2">DSM 17167 / CIP 108236 / LMG 21445 / STM815</strain>
    </source>
</reference>